<proteinExistence type="predicted"/>
<accession>A0A0M3IRJ9</accession>
<evidence type="ECO:0000313" key="2">
    <source>
        <dbReference type="WBParaSite" id="ALUE_0002137701-mRNA-1"/>
    </source>
</evidence>
<sequence>MPKGQRSGKDMNLKSRVDEWNTRFAHECESSFFLFYIELSYF</sequence>
<reference evidence="2" key="1">
    <citation type="submission" date="2017-02" db="UniProtKB">
        <authorList>
            <consortium name="WormBaseParasite"/>
        </authorList>
    </citation>
    <scope>IDENTIFICATION</scope>
</reference>
<keyword evidence="1" id="KW-1185">Reference proteome</keyword>
<dbReference type="AlphaFoldDB" id="A0A0M3IRJ9"/>
<dbReference type="WBParaSite" id="ALUE_0002137701-mRNA-1">
    <property type="protein sequence ID" value="ALUE_0002137701-mRNA-1"/>
    <property type="gene ID" value="ALUE_0002137701"/>
</dbReference>
<organism evidence="1 2">
    <name type="scientific">Ascaris lumbricoides</name>
    <name type="common">Giant roundworm</name>
    <dbReference type="NCBI Taxonomy" id="6252"/>
    <lineage>
        <taxon>Eukaryota</taxon>
        <taxon>Metazoa</taxon>
        <taxon>Ecdysozoa</taxon>
        <taxon>Nematoda</taxon>
        <taxon>Chromadorea</taxon>
        <taxon>Rhabditida</taxon>
        <taxon>Spirurina</taxon>
        <taxon>Ascaridomorpha</taxon>
        <taxon>Ascaridoidea</taxon>
        <taxon>Ascarididae</taxon>
        <taxon>Ascaris</taxon>
    </lineage>
</organism>
<dbReference type="Proteomes" id="UP000036681">
    <property type="component" value="Unplaced"/>
</dbReference>
<name>A0A0M3IRJ9_ASCLU</name>
<protein>
    <submittedName>
        <fullName evidence="2">Uncharacterized protein</fullName>
    </submittedName>
</protein>
<evidence type="ECO:0000313" key="1">
    <source>
        <dbReference type="Proteomes" id="UP000036681"/>
    </source>
</evidence>